<evidence type="ECO:0000313" key="2">
    <source>
        <dbReference type="EMBL" id="CAC5371590.1"/>
    </source>
</evidence>
<keyword evidence="3" id="KW-1185">Reference proteome</keyword>
<gene>
    <name evidence="2" type="ORF">MCOR_9992</name>
</gene>
<dbReference type="PANTHER" id="PTHR21446">
    <property type="entry name" value="DUF3504 DOMAIN-CONTAINING PROTEIN"/>
    <property type="match status" value="1"/>
</dbReference>
<protein>
    <recommendedName>
        <fullName evidence="1">QRICH1-like domain-containing protein</fullName>
    </recommendedName>
</protein>
<dbReference type="EMBL" id="CACVKT020001766">
    <property type="protein sequence ID" value="CAC5371590.1"/>
    <property type="molecule type" value="Genomic_DNA"/>
</dbReference>
<organism evidence="2 3">
    <name type="scientific">Mytilus coruscus</name>
    <name type="common">Sea mussel</name>
    <dbReference type="NCBI Taxonomy" id="42192"/>
    <lineage>
        <taxon>Eukaryota</taxon>
        <taxon>Metazoa</taxon>
        <taxon>Spiralia</taxon>
        <taxon>Lophotrochozoa</taxon>
        <taxon>Mollusca</taxon>
        <taxon>Bivalvia</taxon>
        <taxon>Autobranchia</taxon>
        <taxon>Pteriomorphia</taxon>
        <taxon>Mytilida</taxon>
        <taxon>Mytiloidea</taxon>
        <taxon>Mytilidae</taxon>
        <taxon>Mytilinae</taxon>
        <taxon>Mytilus</taxon>
    </lineage>
</organism>
<dbReference type="Proteomes" id="UP000507470">
    <property type="component" value="Unassembled WGS sequence"/>
</dbReference>
<feature type="domain" description="QRICH1-like" evidence="1">
    <location>
        <begin position="120"/>
        <end position="193"/>
    </location>
</feature>
<dbReference type="AlphaFoldDB" id="A0A6J8AQ77"/>
<sequence>MANVFDLTFSQALDKYEVDMNGNHEVDISQSDFQLTQVPITADNVIEQLEKIIMPETNVAVKAEGHVNNGRYGNFVNDMDIGILVKSTESKNTRKNTNWSISSFNDWRSARIASTSCAIPELTRFTVGDINQWMTRFVIETIRQDGKPYPPKTLYMLCVGILRHLRENEVHINFLDEKDSQFYEFKRSLSARMTQLTAEE</sequence>
<proteinExistence type="predicted"/>
<evidence type="ECO:0000259" key="1">
    <source>
        <dbReference type="Pfam" id="PF25561"/>
    </source>
</evidence>
<reference evidence="2 3" key="1">
    <citation type="submission" date="2020-06" db="EMBL/GenBank/DDBJ databases">
        <authorList>
            <person name="Li R."/>
            <person name="Bekaert M."/>
        </authorList>
    </citation>
    <scope>NUCLEOTIDE SEQUENCE [LARGE SCALE GENOMIC DNA]</scope>
    <source>
        <strain evidence="3">wild</strain>
    </source>
</reference>
<dbReference type="Pfam" id="PF25561">
    <property type="entry name" value="QRICH1"/>
    <property type="match status" value="1"/>
</dbReference>
<dbReference type="PANTHER" id="PTHR21446:SF13">
    <property type="entry name" value="DUF3504 DOMAIN-CONTAINING PROTEIN"/>
    <property type="match status" value="1"/>
</dbReference>
<name>A0A6J8AQ77_MYTCO</name>
<dbReference type="InterPro" id="IPR057926">
    <property type="entry name" value="QRICH1_dom"/>
</dbReference>
<evidence type="ECO:0000313" key="3">
    <source>
        <dbReference type="Proteomes" id="UP000507470"/>
    </source>
</evidence>
<accession>A0A6J8AQ77</accession>
<dbReference type="OrthoDB" id="10040310at2759"/>
<dbReference type="InterPro" id="IPR052787">
    <property type="entry name" value="MAVS"/>
</dbReference>